<proteinExistence type="predicted"/>
<accession>A0AAU9S0V8</accession>
<keyword evidence="2" id="KW-1185">Reference proteome</keyword>
<protein>
    <submittedName>
        <fullName evidence="1">Uncharacterized protein</fullName>
    </submittedName>
</protein>
<dbReference type="AlphaFoldDB" id="A0AAU9S0V8"/>
<dbReference type="EMBL" id="OU466859">
    <property type="protein sequence ID" value="CAH2052366.1"/>
    <property type="molecule type" value="Genomic_DNA"/>
</dbReference>
<sequence>MSFSPISLQIGPSVFNDKLANRIIGPKEWLGNENMDAVMYLFRENTTLRRWKPDRVAFLNCLFSHQIN</sequence>
<name>A0AAU9S0V8_THLAR</name>
<gene>
    <name evidence="1" type="ORF">TAV2_LOCUS10322</name>
</gene>
<reference evidence="1 2" key="1">
    <citation type="submission" date="2022-03" db="EMBL/GenBank/DDBJ databases">
        <authorList>
            <person name="Nunn A."/>
            <person name="Chopra R."/>
            <person name="Nunn A."/>
            <person name="Contreras Garrido A."/>
        </authorList>
    </citation>
    <scope>NUCLEOTIDE SEQUENCE [LARGE SCALE GENOMIC DNA]</scope>
</reference>
<organism evidence="1 2">
    <name type="scientific">Thlaspi arvense</name>
    <name type="common">Field penny-cress</name>
    <dbReference type="NCBI Taxonomy" id="13288"/>
    <lineage>
        <taxon>Eukaryota</taxon>
        <taxon>Viridiplantae</taxon>
        <taxon>Streptophyta</taxon>
        <taxon>Embryophyta</taxon>
        <taxon>Tracheophyta</taxon>
        <taxon>Spermatophyta</taxon>
        <taxon>Magnoliopsida</taxon>
        <taxon>eudicotyledons</taxon>
        <taxon>Gunneridae</taxon>
        <taxon>Pentapetalae</taxon>
        <taxon>rosids</taxon>
        <taxon>malvids</taxon>
        <taxon>Brassicales</taxon>
        <taxon>Brassicaceae</taxon>
        <taxon>Thlaspideae</taxon>
        <taxon>Thlaspi</taxon>
    </lineage>
</organism>
<dbReference type="Proteomes" id="UP000836841">
    <property type="component" value="Chromosome 3"/>
</dbReference>
<evidence type="ECO:0000313" key="2">
    <source>
        <dbReference type="Proteomes" id="UP000836841"/>
    </source>
</evidence>
<feature type="non-terminal residue" evidence="1">
    <location>
        <position position="1"/>
    </location>
</feature>
<evidence type="ECO:0000313" key="1">
    <source>
        <dbReference type="EMBL" id="CAH2052366.1"/>
    </source>
</evidence>